<dbReference type="Gene3D" id="1.10.10.10">
    <property type="entry name" value="Winged helix-like DNA-binding domain superfamily/Winged helix DNA-binding domain"/>
    <property type="match status" value="1"/>
</dbReference>
<feature type="region of interest" description="Disordered" evidence="1">
    <location>
        <begin position="222"/>
        <end position="350"/>
    </location>
</feature>
<evidence type="ECO:0000313" key="2">
    <source>
        <dbReference type="EMBL" id="EEA91199.1"/>
    </source>
</evidence>
<comment type="caution">
    <text evidence="2">The sequence shown here is derived from an EMBL/GenBank/DDBJ whole genome shotgun (WGS) entry which is preliminary data.</text>
</comment>
<dbReference type="InterPro" id="IPR036388">
    <property type="entry name" value="WH-like_DNA-bd_sf"/>
</dbReference>
<dbReference type="InterPro" id="IPR036390">
    <property type="entry name" value="WH_DNA-bd_sf"/>
</dbReference>
<feature type="compositionally biased region" description="Basic and acidic residues" evidence="1">
    <location>
        <begin position="266"/>
        <end position="316"/>
    </location>
</feature>
<reference evidence="2 3" key="1">
    <citation type="submission" date="2008-10" db="EMBL/GenBank/DDBJ databases">
        <title>Draft genome sequence of Collinsella stercoris (DSM 13279).</title>
        <authorList>
            <person name="Sudarsanam P."/>
            <person name="Ley R."/>
            <person name="Guruge J."/>
            <person name="Turnbaugh P.J."/>
            <person name="Mahowald M."/>
            <person name="Liep D."/>
            <person name="Gordon J."/>
        </authorList>
    </citation>
    <scope>NUCLEOTIDE SEQUENCE [LARGE SCALE GENOMIC DNA]</scope>
    <source>
        <strain evidence="2 3">DSM 13279</strain>
    </source>
</reference>
<reference evidence="2 3" key="2">
    <citation type="submission" date="2008-10" db="EMBL/GenBank/DDBJ databases">
        <authorList>
            <person name="Fulton L."/>
            <person name="Clifton S."/>
            <person name="Fulton B."/>
            <person name="Xu J."/>
            <person name="Minx P."/>
            <person name="Pepin K.H."/>
            <person name="Johnson M."/>
            <person name="Thiruvilangam P."/>
            <person name="Bhonagiri V."/>
            <person name="Nash W.E."/>
            <person name="Mardis E.R."/>
            <person name="Wilson R.K."/>
        </authorList>
    </citation>
    <scope>NUCLEOTIDE SEQUENCE [LARGE SCALE GENOMIC DNA]</scope>
    <source>
        <strain evidence="2 3">DSM 13279</strain>
    </source>
</reference>
<protein>
    <recommendedName>
        <fullName evidence="4">HTH marR-type domain-containing protein</fullName>
    </recommendedName>
</protein>
<proteinExistence type="predicted"/>
<feature type="compositionally biased region" description="Basic and acidic residues" evidence="1">
    <location>
        <begin position="331"/>
        <end position="350"/>
    </location>
</feature>
<feature type="region of interest" description="Disordered" evidence="1">
    <location>
        <begin position="1"/>
        <end position="23"/>
    </location>
</feature>
<dbReference type="AlphaFoldDB" id="B6G902"/>
<feature type="compositionally biased region" description="Basic and acidic residues" evidence="1">
    <location>
        <begin position="240"/>
        <end position="258"/>
    </location>
</feature>
<dbReference type="eggNOG" id="COG1187">
    <property type="taxonomic scope" value="Bacteria"/>
</dbReference>
<dbReference type="EMBL" id="ABXJ01000030">
    <property type="protein sequence ID" value="EEA91199.1"/>
    <property type="molecule type" value="Genomic_DNA"/>
</dbReference>
<organism evidence="2 3">
    <name type="scientific">Collinsella stercoris DSM 13279</name>
    <dbReference type="NCBI Taxonomy" id="445975"/>
    <lineage>
        <taxon>Bacteria</taxon>
        <taxon>Bacillati</taxon>
        <taxon>Actinomycetota</taxon>
        <taxon>Coriobacteriia</taxon>
        <taxon>Coriobacteriales</taxon>
        <taxon>Coriobacteriaceae</taxon>
        <taxon>Collinsella</taxon>
    </lineage>
</organism>
<dbReference type="STRING" id="445975.COLSTE_00543"/>
<gene>
    <name evidence="2" type="ORF">COLSTE_00543</name>
</gene>
<dbReference type="HOGENOM" id="CLU_917376_0_0_11"/>
<dbReference type="SUPFAM" id="SSF46785">
    <property type="entry name" value="Winged helix' DNA-binding domain"/>
    <property type="match status" value="1"/>
</dbReference>
<accession>B6G902</accession>
<evidence type="ECO:0000256" key="1">
    <source>
        <dbReference type="SAM" id="MobiDB-lite"/>
    </source>
</evidence>
<feature type="compositionally biased region" description="Gly residues" evidence="1">
    <location>
        <begin position="318"/>
        <end position="330"/>
    </location>
</feature>
<name>B6G902_9ACTN</name>
<evidence type="ECO:0008006" key="4">
    <source>
        <dbReference type="Google" id="ProtNLM"/>
    </source>
</evidence>
<feature type="compositionally biased region" description="Basic and acidic residues" evidence="1">
    <location>
        <begin position="1"/>
        <end position="15"/>
    </location>
</feature>
<dbReference type="Proteomes" id="UP000003560">
    <property type="component" value="Unassembled WGS sequence"/>
</dbReference>
<evidence type="ECO:0000313" key="3">
    <source>
        <dbReference type="Proteomes" id="UP000003560"/>
    </source>
</evidence>
<keyword evidence="3" id="KW-1185">Reference proteome</keyword>
<sequence>MVPDIFERREWHRGDQPPIARLRAQKEDAMSENIENENEIMDEATVAVEATEVAEVEEAVDDEAGTAAAAEDADAEEAVEELSLDDQLFDKVQKAARLLRNRKFAMGREAEADAARASELMRALKLLELKPQMEQKEMSDLLGMRLRELDGILREAEEAGAVTRVMPEEEDMRAILVSANENAEEIAASLGGKRKKLIPQLSQLDAEDIVALMDKLIGPLTEMGLDNDDRGGRGGFGARGGDRGPRKDFGGRGGDRGGRGGFGGRGGDRGPRKDFGDRGPRRDFGDRGGRGGRDDRGGRGGFGDRDRDRKFNDRNARGGYGDRGGRGGYGSRDDRGGRGGYGDRRGGSRY</sequence>